<dbReference type="EMBL" id="CAFBLX010000270">
    <property type="protein sequence ID" value="CAB4911436.1"/>
    <property type="molecule type" value="Genomic_DNA"/>
</dbReference>
<gene>
    <name evidence="4" type="ORF">UFOPK3472_03057</name>
</gene>
<dbReference type="InterPro" id="IPR008490">
    <property type="entry name" value="Transposase_InsH_N"/>
</dbReference>
<feature type="region of interest" description="Disordered" evidence="1">
    <location>
        <begin position="366"/>
        <end position="387"/>
    </location>
</feature>
<evidence type="ECO:0000313" key="4">
    <source>
        <dbReference type="EMBL" id="CAB4911436.1"/>
    </source>
</evidence>
<dbReference type="GO" id="GO:0003677">
    <property type="term" value="F:DNA binding"/>
    <property type="evidence" value="ECO:0007669"/>
    <property type="project" value="InterPro"/>
</dbReference>
<sequence>MLVAKGYRPVDRDQQFLLPVDMREWLPVSDPVFTVIDVVAALDTSAVHAVRRTGGVGRAGYDPDMLLTVLIFGWAQGQRSSRVLERMCRRDAAFRIICAGNTPDHVTISRFRADVASHMEALFTQVLLLCGQLGLARLGVVALDGVKIASNASLSANRTEKGLRKAAAEAAEQRLREHARAAAAEHAAADAAEDEMFGPGSAGDEVPDDVADPRSRAGRIAQALTALAEVNADKAAERERIEKNKTDLRAATLARREATVADYLRRRAELGPVAGPPPTEIRVEVLERNLAHARARHQATIENYQARKAAGTVKGRAPGPVERNAKVIRVQRFLDRAIADRAAAEAKAAEQERVRTAVEAATASAVTSPAKKVEPTRNVTDPESRSMQLRGGGWIQGYNCQAVTTSDGIIIATSVGNNPNDGTTFTSMLDKAVAAADLIAGARVDRDPNADNQIGVLLADAGYTSEANLTAPGPDRLIAIGKNAAVSKAAADDPVDGPPPAGATPKEVMSHRLRTPVGAALYGLRSHIAETPFGHAKHNLGFRRFSSRGQQRASAEFTFHALVHNLFKAIGAHTPALT</sequence>
<proteinExistence type="predicted"/>
<protein>
    <submittedName>
        <fullName evidence="4">Unannotated protein</fullName>
    </submittedName>
</protein>
<feature type="region of interest" description="Disordered" evidence="1">
    <location>
        <begin position="180"/>
        <end position="212"/>
    </location>
</feature>
<organism evidence="4">
    <name type="scientific">freshwater metagenome</name>
    <dbReference type="NCBI Taxonomy" id="449393"/>
    <lineage>
        <taxon>unclassified sequences</taxon>
        <taxon>metagenomes</taxon>
        <taxon>ecological metagenomes</taxon>
    </lineage>
</organism>
<feature type="compositionally biased region" description="Low complexity" evidence="1">
    <location>
        <begin position="181"/>
        <end position="190"/>
    </location>
</feature>
<dbReference type="Pfam" id="PF01609">
    <property type="entry name" value="DDE_Tnp_1"/>
    <property type="match status" value="1"/>
</dbReference>
<dbReference type="Pfam" id="PF05598">
    <property type="entry name" value="DUF772"/>
    <property type="match status" value="1"/>
</dbReference>
<feature type="domain" description="Transposase IS4-like" evidence="2">
    <location>
        <begin position="391"/>
        <end position="566"/>
    </location>
</feature>
<accession>A0A6J7GX89</accession>
<name>A0A6J7GX89_9ZZZZ</name>
<evidence type="ECO:0000259" key="3">
    <source>
        <dbReference type="Pfam" id="PF05598"/>
    </source>
</evidence>
<dbReference type="GO" id="GO:0006313">
    <property type="term" value="P:DNA transposition"/>
    <property type="evidence" value="ECO:0007669"/>
    <property type="project" value="InterPro"/>
</dbReference>
<dbReference type="InterPro" id="IPR002559">
    <property type="entry name" value="Transposase_11"/>
</dbReference>
<feature type="domain" description="Transposase InsH N-terminal" evidence="3">
    <location>
        <begin position="42"/>
        <end position="113"/>
    </location>
</feature>
<dbReference type="PANTHER" id="PTHR33408">
    <property type="entry name" value="TRANSPOSASE"/>
    <property type="match status" value="1"/>
</dbReference>
<evidence type="ECO:0000259" key="2">
    <source>
        <dbReference type="Pfam" id="PF01609"/>
    </source>
</evidence>
<dbReference type="AlphaFoldDB" id="A0A6J7GX89"/>
<feature type="compositionally biased region" description="Basic and acidic residues" evidence="1">
    <location>
        <begin position="371"/>
        <end position="384"/>
    </location>
</feature>
<reference evidence="4" key="1">
    <citation type="submission" date="2020-05" db="EMBL/GenBank/DDBJ databases">
        <authorList>
            <person name="Chiriac C."/>
            <person name="Salcher M."/>
            <person name="Ghai R."/>
            <person name="Kavagutti S V."/>
        </authorList>
    </citation>
    <scope>NUCLEOTIDE SEQUENCE</scope>
</reference>
<dbReference type="GO" id="GO:0004803">
    <property type="term" value="F:transposase activity"/>
    <property type="evidence" value="ECO:0007669"/>
    <property type="project" value="InterPro"/>
</dbReference>
<evidence type="ECO:0000256" key="1">
    <source>
        <dbReference type="SAM" id="MobiDB-lite"/>
    </source>
</evidence>